<dbReference type="InterPro" id="IPR050714">
    <property type="entry name" value="Cobalamin_biosynth_MTase"/>
</dbReference>
<dbReference type="Proteomes" id="UP000426444">
    <property type="component" value="Chromosome"/>
</dbReference>
<dbReference type="GO" id="GO:0008276">
    <property type="term" value="F:protein methyltransferase activity"/>
    <property type="evidence" value="ECO:0007669"/>
    <property type="project" value="InterPro"/>
</dbReference>
<dbReference type="Pfam" id="PF00590">
    <property type="entry name" value="TP_methylase"/>
    <property type="match status" value="1"/>
</dbReference>
<evidence type="ECO:0000256" key="3">
    <source>
        <dbReference type="ARBA" id="ARBA00022603"/>
    </source>
</evidence>
<keyword evidence="8" id="KW-1185">Reference proteome</keyword>
<gene>
    <name evidence="7" type="ORF">SYNTR_1659</name>
</gene>
<dbReference type="NCBIfam" id="TIGR02467">
    <property type="entry name" value="CbiE"/>
    <property type="match status" value="1"/>
</dbReference>
<evidence type="ECO:0000313" key="7">
    <source>
        <dbReference type="EMBL" id="QGU00253.1"/>
    </source>
</evidence>
<feature type="domain" description="Tetrapyrrole methylase" evidence="6">
    <location>
        <begin position="4"/>
        <end position="192"/>
    </location>
</feature>
<sequence>MSNKVTIVGTGPGDIRYITPMALEKIKNADVLVGPKRLLDELATPQQIQIFLNKNLKEITENIYKYQNNKKVVVMVSGDTGLFSYANYLSSYIEAKYLEIIPGISSVQLMFARLKRSWENAQMISVHGRNDENLVQKIKSNPISAVLTGNPWTVTEISKHLLKHGVPNLDVAVGKDLSYPEEQIIYSNLEELTKDRADYNNSVMVIFNE</sequence>
<dbReference type="InterPro" id="IPR035996">
    <property type="entry name" value="4pyrrol_Methylase_sf"/>
</dbReference>
<evidence type="ECO:0000259" key="6">
    <source>
        <dbReference type="Pfam" id="PF00590"/>
    </source>
</evidence>
<dbReference type="InterPro" id="IPR012818">
    <property type="entry name" value="CbiE"/>
</dbReference>
<protein>
    <submittedName>
        <fullName evidence="7">Cobalt-precorrin-7 (C5)-methyltransferase</fullName>
        <ecNumber evidence="7">2.1.1.289</ecNumber>
    </submittedName>
</protein>
<keyword evidence="2" id="KW-0169">Cobalamin biosynthesis</keyword>
<evidence type="ECO:0000256" key="5">
    <source>
        <dbReference type="ARBA" id="ARBA00022691"/>
    </source>
</evidence>
<dbReference type="InterPro" id="IPR014776">
    <property type="entry name" value="4pyrrole_Mease_sub2"/>
</dbReference>
<dbReference type="Gene3D" id="3.40.1010.10">
    <property type="entry name" value="Cobalt-precorrin-4 Transmethylase, Domain 1"/>
    <property type="match status" value="1"/>
</dbReference>
<organism evidence="7 8">
    <name type="scientific">Candidatus Syntrophocurvum alkaliphilum</name>
    <dbReference type="NCBI Taxonomy" id="2293317"/>
    <lineage>
        <taxon>Bacteria</taxon>
        <taxon>Bacillati</taxon>
        <taxon>Bacillota</taxon>
        <taxon>Clostridia</taxon>
        <taxon>Eubacteriales</taxon>
        <taxon>Syntrophomonadaceae</taxon>
        <taxon>Candidatus Syntrophocurvum</taxon>
    </lineage>
</organism>
<dbReference type="KEGG" id="salq:SYNTR_1659"/>
<dbReference type="PANTHER" id="PTHR43182">
    <property type="entry name" value="COBALT-PRECORRIN-6B C(15)-METHYLTRANSFERASE (DECARBOXYLATING)"/>
    <property type="match status" value="1"/>
</dbReference>
<proteinExistence type="predicted"/>
<dbReference type="SUPFAM" id="SSF53790">
    <property type="entry name" value="Tetrapyrrole methylase"/>
    <property type="match status" value="1"/>
</dbReference>
<evidence type="ECO:0000256" key="4">
    <source>
        <dbReference type="ARBA" id="ARBA00022679"/>
    </source>
</evidence>
<dbReference type="Gene3D" id="3.30.950.10">
    <property type="entry name" value="Methyltransferase, Cobalt-precorrin-4 Transmethylase, Domain 2"/>
    <property type="match status" value="1"/>
</dbReference>
<evidence type="ECO:0000256" key="2">
    <source>
        <dbReference type="ARBA" id="ARBA00022573"/>
    </source>
</evidence>
<keyword evidence="3 7" id="KW-0489">Methyltransferase</keyword>
<dbReference type="PANTHER" id="PTHR43182:SF1">
    <property type="entry name" value="COBALT-PRECORRIN-7 C(5)-METHYLTRANSFERASE"/>
    <property type="match status" value="1"/>
</dbReference>
<evidence type="ECO:0000256" key="1">
    <source>
        <dbReference type="ARBA" id="ARBA00004953"/>
    </source>
</evidence>
<accession>A0A6I6DHJ6</accession>
<keyword evidence="4 7" id="KW-0808">Transferase</keyword>
<reference evidence="8" key="1">
    <citation type="journal article" date="2019" name="Microbiology">
        <title>Complete Genome Sequence of an Uncultured Bacterium of the Candidate Phylum Bipolaricaulota.</title>
        <authorList>
            <person name="Kadnikov V.V."/>
            <person name="Mardanov A.V."/>
            <person name="Beletsky A.V."/>
            <person name="Frank Y.A."/>
            <person name="Karnachuk O.V."/>
            <person name="Ravin N.V."/>
        </authorList>
    </citation>
    <scope>NUCLEOTIDE SEQUENCE [LARGE SCALE GENOMIC DNA]</scope>
</reference>
<dbReference type="GO" id="GO:0032259">
    <property type="term" value="P:methylation"/>
    <property type="evidence" value="ECO:0007669"/>
    <property type="project" value="UniProtKB-KW"/>
</dbReference>
<dbReference type="EC" id="2.1.1.289" evidence="7"/>
<dbReference type="GO" id="GO:0009236">
    <property type="term" value="P:cobalamin biosynthetic process"/>
    <property type="evidence" value="ECO:0007669"/>
    <property type="project" value="UniProtKB-UniPathway"/>
</dbReference>
<comment type="pathway">
    <text evidence="1">Cofactor biosynthesis; adenosylcobalamin biosynthesis.</text>
</comment>
<dbReference type="RefSeq" id="WP_197079067.1">
    <property type="nucleotide sequence ID" value="NZ_CP046457.1"/>
</dbReference>
<dbReference type="EMBL" id="CP046457">
    <property type="protein sequence ID" value="QGU00253.1"/>
    <property type="molecule type" value="Genomic_DNA"/>
</dbReference>
<dbReference type="UniPathway" id="UPA00148"/>
<evidence type="ECO:0000313" key="8">
    <source>
        <dbReference type="Proteomes" id="UP000426444"/>
    </source>
</evidence>
<keyword evidence="5" id="KW-0949">S-adenosyl-L-methionine</keyword>
<name>A0A6I6DHJ6_9FIRM</name>
<dbReference type="InterPro" id="IPR000878">
    <property type="entry name" value="4pyrrol_Mease"/>
</dbReference>
<dbReference type="InterPro" id="IPR014777">
    <property type="entry name" value="4pyrrole_Mease_sub1"/>
</dbReference>
<dbReference type="AlphaFoldDB" id="A0A6I6DHJ6"/>
<dbReference type="CDD" id="cd11644">
    <property type="entry name" value="Precorrin-6Y-MT"/>
    <property type="match status" value="1"/>
</dbReference>